<evidence type="ECO:0000313" key="2">
    <source>
        <dbReference type="Proteomes" id="UP001198374"/>
    </source>
</evidence>
<organism evidence="1 2">
    <name type="scientific">Anaerococcus degeneri</name>
    <dbReference type="NCBI Taxonomy" id="361500"/>
    <lineage>
        <taxon>Bacteria</taxon>
        <taxon>Bacillati</taxon>
        <taxon>Bacillota</taxon>
        <taxon>Tissierellia</taxon>
        <taxon>Tissierellales</taxon>
        <taxon>Peptoniphilaceae</taxon>
        <taxon>Anaerococcus</taxon>
    </lineage>
</organism>
<keyword evidence="2" id="KW-1185">Reference proteome</keyword>
<proteinExistence type="predicted"/>
<comment type="caution">
    <text evidence="1">The sequence shown here is derived from an EMBL/GenBank/DDBJ whole genome shotgun (WGS) entry which is preliminary data.</text>
</comment>
<dbReference type="EMBL" id="JAIWIY010000001">
    <property type="protein sequence ID" value="MCA2096934.1"/>
    <property type="molecule type" value="Genomic_DNA"/>
</dbReference>
<name>A0ABS7Z0M7_9FIRM</name>
<sequence>MSDFEKGDRVMATKNIGFTINKGDKGVVVETGWFDYIVVKFEGKDKKQVGKDDIAKC</sequence>
<evidence type="ECO:0000313" key="1">
    <source>
        <dbReference type="EMBL" id="MCA2096934.1"/>
    </source>
</evidence>
<protein>
    <submittedName>
        <fullName evidence="1">Nitrogen fixation protein NifZ</fullName>
    </submittedName>
</protein>
<gene>
    <name evidence="1" type="ORF">LDJ82_08525</name>
</gene>
<reference evidence="2" key="1">
    <citation type="submission" date="2023-07" db="EMBL/GenBank/DDBJ databases">
        <title>FDA dAtabase for Regulatory Grade micrObial Sequences (FDA-ARGOS): Supporting development and validation of Infectious Disease Dx tests.</title>
        <authorList>
            <person name="Sproer C."/>
            <person name="Gronow S."/>
            <person name="Severitt S."/>
            <person name="Schroder I."/>
            <person name="Tallon L."/>
            <person name="Sadzewicz L."/>
            <person name="Zhao X."/>
            <person name="Boylan J."/>
            <person name="Ott S."/>
            <person name="Bowen H."/>
            <person name="Vavikolanu K."/>
            <person name="Hazen T."/>
            <person name="Aluvathingal J."/>
            <person name="Nadendla S."/>
            <person name="Lowell S."/>
            <person name="Myers T."/>
            <person name="Yan Y."/>
        </authorList>
    </citation>
    <scope>NUCLEOTIDE SEQUENCE [LARGE SCALE GENOMIC DNA]</scope>
    <source>
        <strain evidence="2">FDAARGOS_1538</strain>
    </source>
</reference>
<dbReference type="RefSeq" id="WP_209771246.1">
    <property type="nucleotide sequence ID" value="NZ_JAGGLO010000001.1"/>
</dbReference>
<accession>A0ABS7Z0M7</accession>
<dbReference type="Proteomes" id="UP001198374">
    <property type="component" value="Unassembled WGS sequence"/>
</dbReference>